<dbReference type="EMBL" id="QZEI01000041">
    <property type="protein sequence ID" value="RLV59209.1"/>
    <property type="molecule type" value="Genomic_DNA"/>
</dbReference>
<keyword evidence="2" id="KW-1185">Reference proteome</keyword>
<dbReference type="OrthoDB" id="8779193at2"/>
<comment type="caution">
    <text evidence="1">The sequence shown here is derived from an EMBL/GenBank/DDBJ whole genome shotgun (WGS) entry which is preliminary data.</text>
</comment>
<accession>A0A3L8PWP2</accession>
<reference evidence="1 2" key="1">
    <citation type="submission" date="2018-09" db="EMBL/GenBank/DDBJ databases">
        <title>Phylogeny of the Shewanellaceae, and recommendation for two new genera, Pseudoshewanella and Parashewanella.</title>
        <authorList>
            <person name="Wang G."/>
        </authorList>
    </citation>
    <scope>NUCLEOTIDE SEQUENCE [LARGE SCALE GENOMIC DNA]</scope>
    <source>
        <strain evidence="1 2">C51</strain>
    </source>
</reference>
<name>A0A3L8PWP2_9GAMM</name>
<sequence length="176" mass="19864">MRILIATTFIALCLLGCKSTEHNKATKQKAITTSLITTPANQDELIYFKKMSGIFISVYSGISDFPLGYDTKSIKYLDELLNSKHVRESKRRDYYINMAGSFLGEAFIHTYGGEWVKYNGEYAIKHDRNHLSFPFGKVYRVLENGGKGDIEAMYALGALTPEQISDLLKENSAKNE</sequence>
<dbReference type="Proteomes" id="UP000281474">
    <property type="component" value="Unassembled WGS sequence"/>
</dbReference>
<evidence type="ECO:0000313" key="1">
    <source>
        <dbReference type="EMBL" id="RLV59209.1"/>
    </source>
</evidence>
<proteinExistence type="predicted"/>
<organism evidence="1 2">
    <name type="scientific">Parashewanella curva</name>
    <dbReference type="NCBI Taxonomy" id="2338552"/>
    <lineage>
        <taxon>Bacteria</taxon>
        <taxon>Pseudomonadati</taxon>
        <taxon>Pseudomonadota</taxon>
        <taxon>Gammaproteobacteria</taxon>
        <taxon>Alteromonadales</taxon>
        <taxon>Shewanellaceae</taxon>
        <taxon>Parashewanella</taxon>
    </lineage>
</organism>
<protein>
    <submittedName>
        <fullName evidence="1">Uncharacterized protein</fullName>
    </submittedName>
</protein>
<dbReference type="RefSeq" id="WP_121839508.1">
    <property type="nucleotide sequence ID" value="NZ_ML014790.1"/>
</dbReference>
<evidence type="ECO:0000313" key="2">
    <source>
        <dbReference type="Proteomes" id="UP000281474"/>
    </source>
</evidence>
<gene>
    <name evidence="1" type="ORF">D5018_13415</name>
</gene>
<dbReference type="AlphaFoldDB" id="A0A3L8PWP2"/>